<dbReference type="Proteomes" id="UP000193560">
    <property type="component" value="Unassembled WGS sequence"/>
</dbReference>
<keyword evidence="4" id="KW-0539">Nucleus</keyword>
<evidence type="ECO:0000313" key="8">
    <source>
        <dbReference type="Proteomes" id="UP000193560"/>
    </source>
</evidence>
<dbReference type="GO" id="GO:0000981">
    <property type="term" value="F:DNA-binding transcription factor activity, RNA polymerase II-specific"/>
    <property type="evidence" value="ECO:0007669"/>
    <property type="project" value="InterPro"/>
</dbReference>
<feature type="region of interest" description="Disordered" evidence="5">
    <location>
        <begin position="402"/>
        <end position="440"/>
    </location>
</feature>
<dbReference type="AlphaFoldDB" id="A0A1X2ITS1"/>
<dbReference type="GO" id="GO:0003677">
    <property type="term" value="F:DNA binding"/>
    <property type="evidence" value="ECO:0007669"/>
    <property type="project" value="UniProtKB-KW"/>
</dbReference>
<dbReference type="PROSITE" id="PS50048">
    <property type="entry name" value="ZN2_CY6_FUNGAL_2"/>
    <property type="match status" value="1"/>
</dbReference>
<dbReference type="InterPro" id="IPR050987">
    <property type="entry name" value="AtrR-like"/>
</dbReference>
<evidence type="ECO:0000256" key="1">
    <source>
        <dbReference type="ARBA" id="ARBA00004123"/>
    </source>
</evidence>
<dbReference type="PANTHER" id="PTHR46910:SF3">
    <property type="entry name" value="HALOTOLERANCE PROTEIN 9-RELATED"/>
    <property type="match status" value="1"/>
</dbReference>
<evidence type="ECO:0000256" key="3">
    <source>
        <dbReference type="ARBA" id="ARBA00023125"/>
    </source>
</evidence>
<name>A0A1X2ITS1_9FUNG</name>
<evidence type="ECO:0000259" key="6">
    <source>
        <dbReference type="PROSITE" id="PS50048"/>
    </source>
</evidence>
<evidence type="ECO:0000256" key="2">
    <source>
        <dbReference type="ARBA" id="ARBA00022723"/>
    </source>
</evidence>
<comment type="subcellular location">
    <subcellularLocation>
        <location evidence="1">Nucleus</location>
    </subcellularLocation>
</comment>
<comment type="caution">
    <text evidence="7">The sequence shown here is derived from an EMBL/GenBank/DDBJ whole genome shotgun (WGS) entry which is preliminary data.</text>
</comment>
<dbReference type="EMBL" id="MCGE01000004">
    <property type="protein sequence ID" value="ORZ22199.1"/>
    <property type="molecule type" value="Genomic_DNA"/>
</dbReference>
<evidence type="ECO:0000256" key="5">
    <source>
        <dbReference type="SAM" id="MobiDB-lite"/>
    </source>
</evidence>
<dbReference type="Pfam" id="PF00172">
    <property type="entry name" value="Zn_clus"/>
    <property type="match status" value="1"/>
</dbReference>
<dbReference type="GO" id="GO:0008270">
    <property type="term" value="F:zinc ion binding"/>
    <property type="evidence" value="ECO:0007669"/>
    <property type="project" value="InterPro"/>
</dbReference>
<organism evidence="7 8">
    <name type="scientific">Absidia repens</name>
    <dbReference type="NCBI Taxonomy" id="90262"/>
    <lineage>
        <taxon>Eukaryota</taxon>
        <taxon>Fungi</taxon>
        <taxon>Fungi incertae sedis</taxon>
        <taxon>Mucoromycota</taxon>
        <taxon>Mucoromycotina</taxon>
        <taxon>Mucoromycetes</taxon>
        <taxon>Mucorales</taxon>
        <taxon>Cunninghamellaceae</taxon>
        <taxon>Absidia</taxon>
    </lineage>
</organism>
<reference evidence="7 8" key="1">
    <citation type="submission" date="2016-07" db="EMBL/GenBank/DDBJ databases">
        <title>Pervasive Adenine N6-methylation of Active Genes in Fungi.</title>
        <authorList>
            <consortium name="DOE Joint Genome Institute"/>
            <person name="Mondo S.J."/>
            <person name="Dannebaum R.O."/>
            <person name="Kuo R.C."/>
            <person name="Labutti K."/>
            <person name="Haridas S."/>
            <person name="Kuo A."/>
            <person name="Salamov A."/>
            <person name="Ahrendt S.R."/>
            <person name="Lipzen A."/>
            <person name="Sullivan W."/>
            <person name="Andreopoulos W.B."/>
            <person name="Clum A."/>
            <person name="Lindquist E."/>
            <person name="Daum C."/>
            <person name="Ramamoorthy G.K."/>
            <person name="Gryganskyi A."/>
            <person name="Culley D."/>
            <person name="Magnuson J.K."/>
            <person name="James T.Y."/>
            <person name="O'Malley M.A."/>
            <person name="Stajich J.E."/>
            <person name="Spatafora J.W."/>
            <person name="Visel A."/>
            <person name="Grigoriev I.V."/>
        </authorList>
    </citation>
    <scope>NUCLEOTIDE SEQUENCE [LARGE SCALE GENOMIC DNA]</scope>
    <source>
        <strain evidence="7 8">NRRL 1336</strain>
    </source>
</reference>
<feature type="compositionally biased region" description="Low complexity" evidence="5">
    <location>
        <begin position="402"/>
        <end position="433"/>
    </location>
</feature>
<accession>A0A1X2ITS1</accession>
<dbReference type="InterPro" id="IPR001138">
    <property type="entry name" value="Zn2Cys6_DnaBD"/>
</dbReference>
<dbReference type="PROSITE" id="PS00463">
    <property type="entry name" value="ZN2_CY6_FUNGAL_1"/>
    <property type="match status" value="1"/>
</dbReference>
<evidence type="ECO:0000313" key="7">
    <source>
        <dbReference type="EMBL" id="ORZ22199.1"/>
    </source>
</evidence>
<dbReference type="PANTHER" id="PTHR46910">
    <property type="entry name" value="TRANSCRIPTION FACTOR PDR1"/>
    <property type="match status" value="1"/>
</dbReference>
<proteinExistence type="predicted"/>
<gene>
    <name evidence="7" type="ORF">BCR42DRAFT_405699</name>
</gene>
<feature type="domain" description="Zn(2)-C6 fungal-type" evidence="6">
    <location>
        <begin position="16"/>
        <end position="45"/>
    </location>
</feature>
<dbReference type="OrthoDB" id="2269373at2759"/>
<sequence length="692" mass="79895">MSTQRITKKRRRQCETCIQCRSSRKQCDKGNPCRNCAENNRKCLYAKEFPYSNLSQEQQAAILEKLLYDAKGKYDVLTTYMKTSDLKTNDWESQVVLANNKRHFARNIRMEADIFDSLRQQTAARLVNISAPGEPEWQVQERVYHATFDRNQRLLTLIDGLGKETMPPLPKSLKSSEFSIDIARAMVSVEEVEMLIALYNDCYSFSSLPEFITPHLEENGDYDLLLSSVMTLMLSHAVNLHAMKVDNHEHLSHAFYHYTRELLTTRMASLPQPDIMCLHATYNLMLYEAENGYLDEATLSRQSMAIMVDSLHNQHATMTVWQQNLLRQLFWAIFTADASRHNLQMQTHVICSSYMQVDKQLPSEHCAQPVDRLKEEYIYYRCRLADIIRHIDDICYKRTPTSAATTPSATSSPSSGSSPSSSFSTSTSTQSFSNDSQSDGIKGQNIKMLEEELWDLYRELPAWVTDGQPLESVDLTKHHGYYGHPSTRPAVAPCLDNRCHPVCKRTLDDVWLRRLRYHFLVEWHGTFLYLYQVFLPQPGEIIQLPFMRCLEHGQLMVDVLTRWADDPDFFDCYCYPALRSLLVASHIHRYLLQSDFNDIRNKGYELLFNLFSVIQRSNIYHLYKDTAFILNIQEAFDRIRRDYLQAQRNIPVPSPVVDLGQFYPQGGLFGNGFNVDDDDAVDGLYVYTATAS</sequence>
<keyword evidence="3" id="KW-0238">DNA-binding</keyword>
<protein>
    <recommendedName>
        <fullName evidence="6">Zn(2)-C6 fungal-type domain-containing protein</fullName>
    </recommendedName>
</protein>
<dbReference type="GO" id="GO:0005634">
    <property type="term" value="C:nucleus"/>
    <property type="evidence" value="ECO:0007669"/>
    <property type="project" value="UniProtKB-SubCell"/>
</dbReference>
<dbReference type="Gene3D" id="4.10.240.10">
    <property type="entry name" value="Zn(2)-C6 fungal-type DNA-binding domain"/>
    <property type="match status" value="1"/>
</dbReference>
<keyword evidence="8" id="KW-1185">Reference proteome</keyword>
<dbReference type="SUPFAM" id="SSF57701">
    <property type="entry name" value="Zn2/Cys6 DNA-binding domain"/>
    <property type="match status" value="1"/>
</dbReference>
<dbReference type="InterPro" id="IPR036864">
    <property type="entry name" value="Zn2-C6_fun-type_DNA-bd_sf"/>
</dbReference>
<keyword evidence="2" id="KW-0479">Metal-binding</keyword>
<dbReference type="SMART" id="SM00066">
    <property type="entry name" value="GAL4"/>
    <property type="match status" value="1"/>
</dbReference>
<dbReference type="CDD" id="cd00067">
    <property type="entry name" value="GAL4"/>
    <property type="match status" value="1"/>
</dbReference>
<evidence type="ECO:0000256" key="4">
    <source>
        <dbReference type="ARBA" id="ARBA00023242"/>
    </source>
</evidence>